<dbReference type="PRINTS" id="PR00821">
    <property type="entry name" value="TAGLIPASE"/>
</dbReference>
<evidence type="ECO:0000256" key="3">
    <source>
        <dbReference type="ARBA" id="ARBA00022525"/>
    </source>
</evidence>
<dbReference type="GO" id="GO:0005615">
    <property type="term" value="C:extracellular space"/>
    <property type="evidence" value="ECO:0007669"/>
    <property type="project" value="TreeGrafter"/>
</dbReference>
<dbReference type="GO" id="GO:0016042">
    <property type="term" value="P:lipid catabolic process"/>
    <property type="evidence" value="ECO:0007669"/>
    <property type="project" value="TreeGrafter"/>
</dbReference>
<dbReference type="Gene3D" id="3.40.50.1820">
    <property type="entry name" value="alpha/beta hydrolase"/>
    <property type="match status" value="1"/>
</dbReference>
<evidence type="ECO:0000259" key="5">
    <source>
        <dbReference type="Pfam" id="PF00151"/>
    </source>
</evidence>
<comment type="subcellular location">
    <subcellularLocation>
        <location evidence="1">Secreted</location>
    </subcellularLocation>
</comment>
<dbReference type="Pfam" id="PF00151">
    <property type="entry name" value="Lipase"/>
    <property type="match status" value="1"/>
</dbReference>
<name>A0AAV1LWT7_9NEOP</name>
<evidence type="ECO:0000313" key="7">
    <source>
        <dbReference type="Proteomes" id="UP001314205"/>
    </source>
</evidence>
<accession>A0AAV1LWT7</accession>
<sequence>MMKCVITYFVFSAFIAVVMLAVLEELFRRLYPDALKCKFNKSLDLDVSDTKVYFYDFTNNIYIVCKIRNAVDCITEALTLDLSKILVVFVPGYKGYINRDIEESFRQAYKDVQNIYLIIIDHSAYTYETEEKLRCYERSVLYSYYIGKALGGLLAEFKRKGYSSRNFHCIGHSMGAHIVGYAGDSYFAEILEKIWKITGLDPAGPCFANATLEEQLRSGNADYVEVYHCNAGHLGTNNVIGDIDFFFNEEGKIQPDCRSLNEEYLDKCYHKACVKYWTKTVHQPNLYSALACPTYEAFSEGLCNNNKTTMAGNSNPGNATGIFYVSTESDQGS</sequence>
<evidence type="ECO:0000256" key="4">
    <source>
        <dbReference type="RuleBase" id="RU004262"/>
    </source>
</evidence>
<dbReference type="GO" id="GO:0016298">
    <property type="term" value="F:lipase activity"/>
    <property type="evidence" value="ECO:0007669"/>
    <property type="project" value="InterPro"/>
</dbReference>
<gene>
    <name evidence="6" type="ORF">PARMNEM_LOCUS17462</name>
</gene>
<dbReference type="InterPro" id="IPR013818">
    <property type="entry name" value="Lipase"/>
</dbReference>
<evidence type="ECO:0000256" key="2">
    <source>
        <dbReference type="ARBA" id="ARBA00010701"/>
    </source>
</evidence>
<dbReference type="InterPro" id="IPR000734">
    <property type="entry name" value="TAG_lipase"/>
</dbReference>
<organism evidence="6 7">
    <name type="scientific">Parnassius mnemosyne</name>
    <name type="common">clouded apollo</name>
    <dbReference type="NCBI Taxonomy" id="213953"/>
    <lineage>
        <taxon>Eukaryota</taxon>
        <taxon>Metazoa</taxon>
        <taxon>Ecdysozoa</taxon>
        <taxon>Arthropoda</taxon>
        <taxon>Hexapoda</taxon>
        <taxon>Insecta</taxon>
        <taxon>Pterygota</taxon>
        <taxon>Neoptera</taxon>
        <taxon>Endopterygota</taxon>
        <taxon>Lepidoptera</taxon>
        <taxon>Glossata</taxon>
        <taxon>Ditrysia</taxon>
        <taxon>Papilionoidea</taxon>
        <taxon>Papilionidae</taxon>
        <taxon>Parnassiinae</taxon>
        <taxon>Parnassini</taxon>
        <taxon>Parnassius</taxon>
        <taxon>Driopa</taxon>
    </lineage>
</organism>
<dbReference type="SUPFAM" id="SSF53474">
    <property type="entry name" value="alpha/beta-Hydrolases"/>
    <property type="match status" value="1"/>
</dbReference>
<reference evidence="6 7" key="1">
    <citation type="submission" date="2023-11" db="EMBL/GenBank/DDBJ databases">
        <authorList>
            <person name="Hedman E."/>
            <person name="Englund M."/>
            <person name="Stromberg M."/>
            <person name="Nyberg Akerstrom W."/>
            <person name="Nylinder S."/>
            <person name="Jareborg N."/>
            <person name="Kallberg Y."/>
            <person name="Kronander E."/>
        </authorList>
    </citation>
    <scope>NUCLEOTIDE SEQUENCE [LARGE SCALE GENOMIC DNA]</scope>
</reference>
<keyword evidence="3" id="KW-0964">Secreted</keyword>
<dbReference type="Proteomes" id="UP001314205">
    <property type="component" value="Unassembled WGS sequence"/>
</dbReference>
<comment type="caution">
    <text evidence="6">The sequence shown here is derived from an EMBL/GenBank/DDBJ whole genome shotgun (WGS) entry which is preliminary data.</text>
</comment>
<dbReference type="AlphaFoldDB" id="A0AAV1LWT7"/>
<evidence type="ECO:0000313" key="6">
    <source>
        <dbReference type="EMBL" id="CAK1598479.1"/>
    </source>
</evidence>
<evidence type="ECO:0000256" key="1">
    <source>
        <dbReference type="ARBA" id="ARBA00004613"/>
    </source>
</evidence>
<dbReference type="InterPro" id="IPR029058">
    <property type="entry name" value="AB_hydrolase_fold"/>
</dbReference>
<protein>
    <recommendedName>
        <fullName evidence="5">Lipase domain-containing protein</fullName>
    </recommendedName>
</protein>
<dbReference type="PANTHER" id="PTHR11610">
    <property type="entry name" value="LIPASE"/>
    <property type="match status" value="1"/>
</dbReference>
<dbReference type="EMBL" id="CAVLGL010000104">
    <property type="protein sequence ID" value="CAK1598479.1"/>
    <property type="molecule type" value="Genomic_DNA"/>
</dbReference>
<comment type="similarity">
    <text evidence="2 4">Belongs to the AB hydrolase superfamily. Lipase family.</text>
</comment>
<proteinExistence type="inferred from homology"/>
<keyword evidence="7" id="KW-1185">Reference proteome</keyword>
<feature type="domain" description="Lipase" evidence="5">
    <location>
        <begin position="41"/>
        <end position="306"/>
    </location>
</feature>